<dbReference type="AlphaFoldDB" id="A0A816BZ69"/>
<organism evidence="1 3">
    <name type="scientific">Didymodactylos carnosus</name>
    <dbReference type="NCBI Taxonomy" id="1234261"/>
    <lineage>
        <taxon>Eukaryota</taxon>
        <taxon>Metazoa</taxon>
        <taxon>Spiralia</taxon>
        <taxon>Gnathifera</taxon>
        <taxon>Rotifera</taxon>
        <taxon>Eurotatoria</taxon>
        <taxon>Bdelloidea</taxon>
        <taxon>Philodinida</taxon>
        <taxon>Philodinidae</taxon>
        <taxon>Didymodactylos</taxon>
    </lineage>
</organism>
<gene>
    <name evidence="1" type="ORF">GPM918_LOCUS43493</name>
    <name evidence="2" type="ORF">SRO942_LOCUS44998</name>
</gene>
<evidence type="ECO:0000313" key="3">
    <source>
        <dbReference type="Proteomes" id="UP000663829"/>
    </source>
</evidence>
<evidence type="ECO:0000313" key="2">
    <source>
        <dbReference type="EMBL" id="CAF4504448.1"/>
    </source>
</evidence>
<dbReference type="EMBL" id="CAJOBC010106605">
    <property type="protein sequence ID" value="CAF4504448.1"/>
    <property type="molecule type" value="Genomic_DNA"/>
</dbReference>
<protein>
    <submittedName>
        <fullName evidence="1">Uncharacterized protein</fullName>
    </submittedName>
</protein>
<dbReference type="Proteomes" id="UP000681722">
    <property type="component" value="Unassembled WGS sequence"/>
</dbReference>
<dbReference type="EMBL" id="CAJNOQ010039615">
    <property type="protein sequence ID" value="CAF1617024.1"/>
    <property type="molecule type" value="Genomic_DNA"/>
</dbReference>
<comment type="caution">
    <text evidence="1">The sequence shown here is derived from an EMBL/GenBank/DDBJ whole genome shotgun (WGS) entry which is preliminary data.</text>
</comment>
<evidence type="ECO:0000313" key="1">
    <source>
        <dbReference type="EMBL" id="CAF1617024.1"/>
    </source>
</evidence>
<proteinExistence type="predicted"/>
<reference evidence="1" key="1">
    <citation type="submission" date="2021-02" db="EMBL/GenBank/DDBJ databases">
        <authorList>
            <person name="Nowell W R."/>
        </authorList>
    </citation>
    <scope>NUCLEOTIDE SEQUENCE</scope>
</reference>
<dbReference type="OrthoDB" id="9886241at2759"/>
<accession>A0A816BZ69</accession>
<name>A0A816BZ69_9BILA</name>
<keyword evidence="3" id="KW-1185">Reference proteome</keyword>
<dbReference type="Proteomes" id="UP000663829">
    <property type="component" value="Unassembled WGS sequence"/>
</dbReference>
<sequence>MDSYAVLSALSDGGFGFHKQDDFIKAGSYSLNALHKIRFNPNLGSLTWCAAGGESGLLILLPLTRACATIADLHYKEENKH</sequence>